<feature type="compositionally biased region" description="Basic and acidic residues" evidence="1">
    <location>
        <begin position="459"/>
        <end position="469"/>
    </location>
</feature>
<dbReference type="InterPro" id="IPR056704">
    <property type="entry name" value="DUF7802"/>
</dbReference>
<feature type="domain" description="DUF7802" evidence="3">
    <location>
        <begin position="318"/>
        <end position="425"/>
    </location>
</feature>
<dbReference type="Proteomes" id="UP000604046">
    <property type="component" value="Unassembled WGS sequence"/>
</dbReference>
<feature type="transmembrane region" description="Helical" evidence="2">
    <location>
        <begin position="273"/>
        <end position="291"/>
    </location>
</feature>
<feature type="transmembrane region" description="Helical" evidence="2">
    <location>
        <begin position="311"/>
        <end position="329"/>
    </location>
</feature>
<keyword evidence="2" id="KW-0472">Membrane</keyword>
<keyword evidence="2" id="KW-1133">Transmembrane helix</keyword>
<dbReference type="AlphaFoldDB" id="A0A812RAA2"/>
<feature type="transmembrane region" description="Helical" evidence="2">
    <location>
        <begin position="64"/>
        <end position="84"/>
    </location>
</feature>
<evidence type="ECO:0000313" key="5">
    <source>
        <dbReference type="Proteomes" id="UP000604046"/>
    </source>
</evidence>
<sequence length="490" mass="55453">MLVHDTHMHVANREHVQVQGCMGAMQLAPHDLSWLVTHHFREYDKWPWLRVSSLERQLQDHPSFVAGEVLFLILAVFSLLHAVCESRAAEFRRLKLIWVATFIVGTVNDYIFMILPVVDNFWQAQAVLMLTPRMPLYIPCVYNAFMYWPTVAAARVFCHTRRCPMAEAGLAGLLAALFYAPYDMCGARFLWWTWHDTDAGVALRWLGVPGGSTAWTITFTFCFSLLLRLGHDSGWGQLRTLALACWSTPLMIIVLNVFTILGWDRIGMPGPQTVLAASICFSALCIWKPAFKVWPQLSVAHRVSVPEHWSVRFALLGYFCTLILIGLTFSPENQVSTGVHQEFGPCDAMDIDLMGFERKRYICRERFPEEYFRLDCPASWKEEGSRWARVTPEQSMTGGLASWYTICGQKHSDFERWVGSLITLSASGAFLLCWAMSVRDCQASPSGAETFQPVTMAAKEAKTSEEAAQKLRKRQPRAATPPSRSGNVRP</sequence>
<name>A0A812RAA2_9DINO</name>
<proteinExistence type="predicted"/>
<keyword evidence="2" id="KW-0812">Transmembrane</keyword>
<evidence type="ECO:0000256" key="1">
    <source>
        <dbReference type="SAM" id="MobiDB-lite"/>
    </source>
</evidence>
<organism evidence="4 5">
    <name type="scientific">Symbiodinium natans</name>
    <dbReference type="NCBI Taxonomy" id="878477"/>
    <lineage>
        <taxon>Eukaryota</taxon>
        <taxon>Sar</taxon>
        <taxon>Alveolata</taxon>
        <taxon>Dinophyceae</taxon>
        <taxon>Suessiales</taxon>
        <taxon>Symbiodiniaceae</taxon>
        <taxon>Symbiodinium</taxon>
    </lineage>
</organism>
<accession>A0A812RAA2</accession>
<comment type="caution">
    <text evidence="4">The sequence shown here is derived from an EMBL/GenBank/DDBJ whole genome shotgun (WGS) entry which is preliminary data.</text>
</comment>
<evidence type="ECO:0000256" key="2">
    <source>
        <dbReference type="SAM" id="Phobius"/>
    </source>
</evidence>
<dbReference type="PANTHER" id="PTHR35982:SF1">
    <property type="entry name" value="SPIROCYCLASE, AVEC FAMILY"/>
    <property type="match status" value="1"/>
</dbReference>
<feature type="transmembrane region" description="Helical" evidence="2">
    <location>
        <begin position="170"/>
        <end position="192"/>
    </location>
</feature>
<keyword evidence="5" id="KW-1185">Reference proteome</keyword>
<reference evidence="4" key="1">
    <citation type="submission" date="2021-02" db="EMBL/GenBank/DDBJ databases">
        <authorList>
            <person name="Dougan E. K."/>
            <person name="Rhodes N."/>
            <person name="Thang M."/>
            <person name="Chan C."/>
        </authorList>
    </citation>
    <scope>NUCLEOTIDE SEQUENCE</scope>
</reference>
<dbReference type="EMBL" id="CAJNDS010002321">
    <property type="protein sequence ID" value="CAE7430819.1"/>
    <property type="molecule type" value="Genomic_DNA"/>
</dbReference>
<evidence type="ECO:0000313" key="4">
    <source>
        <dbReference type="EMBL" id="CAE7430819.1"/>
    </source>
</evidence>
<feature type="transmembrane region" description="Helical" evidence="2">
    <location>
        <begin position="241"/>
        <end position="261"/>
    </location>
</feature>
<protein>
    <recommendedName>
        <fullName evidence="3">DUF7802 domain-containing protein</fullName>
    </recommendedName>
</protein>
<dbReference type="OrthoDB" id="426383at2759"/>
<evidence type="ECO:0000259" key="3">
    <source>
        <dbReference type="Pfam" id="PF25085"/>
    </source>
</evidence>
<feature type="transmembrane region" description="Helical" evidence="2">
    <location>
        <begin position="136"/>
        <end position="158"/>
    </location>
</feature>
<feature type="domain" description="DUF7802" evidence="3">
    <location>
        <begin position="48"/>
        <end position="230"/>
    </location>
</feature>
<dbReference type="Pfam" id="PF25085">
    <property type="entry name" value="DUF7802"/>
    <property type="match status" value="2"/>
</dbReference>
<gene>
    <name evidence="4" type="ORF">SNAT2548_LOCUS23417</name>
</gene>
<dbReference type="PANTHER" id="PTHR35982">
    <property type="entry name" value="AGAP005361-PA"/>
    <property type="match status" value="1"/>
</dbReference>
<feature type="transmembrane region" description="Helical" evidence="2">
    <location>
        <begin position="212"/>
        <end position="229"/>
    </location>
</feature>
<feature type="transmembrane region" description="Helical" evidence="2">
    <location>
        <begin position="96"/>
        <end position="116"/>
    </location>
</feature>
<feature type="region of interest" description="Disordered" evidence="1">
    <location>
        <begin position="456"/>
        <end position="490"/>
    </location>
</feature>